<dbReference type="RefSeq" id="WP_167510020.1">
    <property type="nucleotide sequence ID" value="NZ_BMNV01000003.1"/>
</dbReference>
<evidence type="ECO:0000313" key="5">
    <source>
        <dbReference type="Proteomes" id="UP001652264"/>
    </source>
</evidence>
<keyword evidence="2" id="KW-0012">Acyltransferase</keyword>
<dbReference type="GeneID" id="95323277"/>
<accession>A0ABT2HEW2</accession>
<evidence type="ECO:0000259" key="3">
    <source>
        <dbReference type="PROSITE" id="PS51186"/>
    </source>
</evidence>
<dbReference type="SUPFAM" id="SSF55729">
    <property type="entry name" value="Acyl-CoA N-acyltransferases (Nat)"/>
    <property type="match status" value="1"/>
</dbReference>
<organism evidence="4 5">
    <name type="scientific">Curtobacterium citreum</name>
    <dbReference type="NCBI Taxonomy" id="2036"/>
    <lineage>
        <taxon>Bacteria</taxon>
        <taxon>Bacillati</taxon>
        <taxon>Actinomycetota</taxon>
        <taxon>Actinomycetes</taxon>
        <taxon>Micrococcales</taxon>
        <taxon>Microbacteriaceae</taxon>
        <taxon>Curtobacterium</taxon>
    </lineage>
</organism>
<evidence type="ECO:0000256" key="2">
    <source>
        <dbReference type="ARBA" id="ARBA00023315"/>
    </source>
</evidence>
<protein>
    <submittedName>
        <fullName evidence="4">GNAT family N-acetyltransferase</fullName>
    </submittedName>
</protein>
<dbReference type="InterPro" id="IPR016181">
    <property type="entry name" value="Acyl_CoA_acyltransferase"/>
</dbReference>
<gene>
    <name evidence="4" type="ORF">NYQ28_04390</name>
</gene>
<dbReference type="InterPro" id="IPR000182">
    <property type="entry name" value="GNAT_dom"/>
</dbReference>
<keyword evidence="5" id="KW-1185">Reference proteome</keyword>
<dbReference type="PANTHER" id="PTHR43877:SF2">
    <property type="entry name" value="AMINOALKYLPHOSPHONATE N-ACETYLTRANSFERASE-RELATED"/>
    <property type="match status" value="1"/>
</dbReference>
<reference evidence="4 5" key="1">
    <citation type="submission" date="2022-08" db="EMBL/GenBank/DDBJ databases">
        <title>Taxonomy of Curtobacterium flaccumfaciens.</title>
        <authorList>
            <person name="Osdaghi E."/>
            <person name="Taghavi S.M."/>
            <person name="Hamidizade M."/>
            <person name="Abachi H."/>
            <person name="Fazliarab A."/>
            <person name="Baeyen S."/>
            <person name="Portier P."/>
            <person name="Van Vaerenbergh J."/>
            <person name="Jacques M.-A."/>
        </authorList>
    </citation>
    <scope>NUCLEOTIDE SEQUENCE [LARGE SCALE GENOMIC DNA]</scope>
    <source>
        <strain evidence="4 5">LMG8786T</strain>
    </source>
</reference>
<proteinExistence type="predicted"/>
<sequence length="184" mass="19714">MHIRPRRNDDLEHLVEVLRRTHDEDGYPARWPDDPASWLTPPGHLAAWTAWSSGSVVGHVGLAAPDPDAAPLVTRLVVHRDHRGLGIADALLATAEAAAGAAAATAAAAAAAAAAAKATAEPAADAAADAPDVPTLRLDVTEETPGAWRLYERRGWRLTHRSPADWAKPDGTVPTMRWYEKRLR</sequence>
<keyword evidence="1" id="KW-0808">Transferase</keyword>
<name>A0ABT2HEW2_9MICO</name>
<dbReference type="PROSITE" id="PS51186">
    <property type="entry name" value="GNAT"/>
    <property type="match status" value="1"/>
</dbReference>
<dbReference type="Proteomes" id="UP001652264">
    <property type="component" value="Unassembled WGS sequence"/>
</dbReference>
<evidence type="ECO:0000256" key="1">
    <source>
        <dbReference type="ARBA" id="ARBA00022679"/>
    </source>
</evidence>
<dbReference type="PANTHER" id="PTHR43877">
    <property type="entry name" value="AMINOALKYLPHOSPHONATE N-ACETYLTRANSFERASE-RELATED-RELATED"/>
    <property type="match status" value="1"/>
</dbReference>
<dbReference type="EMBL" id="JANVAD010000002">
    <property type="protein sequence ID" value="MCS6521804.1"/>
    <property type="molecule type" value="Genomic_DNA"/>
</dbReference>
<dbReference type="Gene3D" id="3.40.630.30">
    <property type="match status" value="1"/>
</dbReference>
<feature type="domain" description="N-acetyltransferase" evidence="3">
    <location>
        <begin position="1"/>
        <end position="184"/>
    </location>
</feature>
<dbReference type="Pfam" id="PF00583">
    <property type="entry name" value="Acetyltransf_1"/>
    <property type="match status" value="1"/>
</dbReference>
<dbReference type="InterPro" id="IPR050832">
    <property type="entry name" value="Bact_Acetyltransf"/>
</dbReference>
<comment type="caution">
    <text evidence="4">The sequence shown here is derived from an EMBL/GenBank/DDBJ whole genome shotgun (WGS) entry which is preliminary data.</text>
</comment>
<evidence type="ECO:0000313" key="4">
    <source>
        <dbReference type="EMBL" id="MCS6521804.1"/>
    </source>
</evidence>